<evidence type="ECO:0000313" key="2">
    <source>
        <dbReference type="Proteomes" id="UP000076858"/>
    </source>
</evidence>
<proteinExistence type="predicted"/>
<dbReference type="EMBL" id="LRGB01000642">
    <property type="protein sequence ID" value="KZS17151.1"/>
    <property type="molecule type" value="Genomic_DNA"/>
</dbReference>
<dbReference type="AlphaFoldDB" id="A0A165A407"/>
<evidence type="ECO:0000313" key="1">
    <source>
        <dbReference type="EMBL" id="KZS17151.1"/>
    </source>
</evidence>
<comment type="caution">
    <text evidence="1">The sequence shown here is derived from an EMBL/GenBank/DDBJ whole genome shotgun (WGS) entry which is preliminary data.</text>
</comment>
<reference evidence="1 2" key="1">
    <citation type="submission" date="2016-03" db="EMBL/GenBank/DDBJ databases">
        <title>EvidentialGene: Evidence-directed Construction of Genes on Genomes.</title>
        <authorList>
            <person name="Gilbert D.G."/>
            <person name="Choi J.-H."/>
            <person name="Mockaitis K."/>
            <person name="Colbourne J."/>
            <person name="Pfrender M."/>
        </authorList>
    </citation>
    <scope>NUCLEOTIDE SEQUENCE [LARGE SCALE GENOMIC DNA]</scope>
    <source>
        <strain evidence="1 2">Xinb3</strain>
        <tissue evidence="1">Complete organism</tissue>
    </source>
</reference>
<organism evidence="1 2">
    <name type="scientific">Daphnia magna</name>
    <dbReference type="NCBI Taxonomy" id="35525"/>
    <lineage>
        <taxon>Eukaryota</taxon>
        <taxon>Metazoa</taxon>
        <taxon>Ecdysozoa</taxon>
        <taxon>Arthropoda</taxon>
        <taxon>Crustacea</taxon>
        <taxon>Branchiopoda</taxon>
        <taxon>Diplostraca</taxon>
        <taxon>Cladocera</taxon>
        <taxon>Anomopoda</taxon>
        <taxon>Daphniidae</taxon>
        <taxon>Daphnia</taxon>
    </lineage>
</organism>
<sequence>MKIYYTNSRYLTAEFVISTSRKRGKAVVLHDYAASPIKNRLTIADIRT</sequence>
<keyword evidence="2" id="KW-1185">Reference proteome</keyword>
<dbReference type="Proteomes" id="UP000076858">
    <property type="component" value="Unassembled WGS sequence"/>
</dbReference>
<name>A0A165A407_9CRUS</name>
<gene>
    <name evidence="1" type="ORF">APZ42_016720</name>
</gene>
<accession>A0A165A407</accession>
<protein>
    <submittedName>
        <fullName evidence="1">Uncharacterized protein</fullName>
    </submittedName>
</protein>